<keyword evidence="2" id="KW-0963">Cytoplasm</keyword>
<evidence type="ECO:0000313" key="4">
    <source>
        <dbReference type="EnsemblMetazoa" id="RPRC006482-PA"/>
    </source>
</evidence>
<feature type="domain" description="Abnormal spindle-like microcephaly-associated protein ASH" evidence="3">
    <location>
        <begin position="26"/>
        <end position="66"/>
    </location>
</feature>
<comment type="subcellular location">
    <subcellularLocation>
        <location evidence="1">Cytoplasm</location>
    </subcellularLocation>
</comment>
<protein>
    <submittedName>
        <fullName evidence="4">ASH domain-containing protein</fullName>
    </submittedName>
</protein>
<dbReference type="Proteomes" id="UP000015103">
    <property type="component" value="Unassembled WGS sequence"/>
</dbReference>
<proteinExistence type="predicted"/>
<dbReference type="VEuPathDB" id="VectorBase:RPRC006482"/>
<dbReference type="EnsemblMetazoa" id="RPRC006482-RA">
    <property type="protein sequence ID" value="RPRC006482-PA"/>
    <property type="gene ID" value="RPRC006482"/>
</dbReference>
<dbReference type="EMBL" id="ACPB03023228">
    <property type="status" value="NOT_ANNOTATED_CDS"/>
    <property type="molecule type" value="Genomic_DNA"/>
</dbReference>
<accession>T1HR12</accession>
<dbReference type="InParanoid" id="T1HR12"/>
<dbReference type="HOGENOM" id="CLU_1333401_0_0_1"/>
<sequence length="206" mass="22695">MSTYSEYFEVTISPPVARNVSEESVPTLMLAPFSSIPKLDFQDVKVGSNVEKEVIIRNPSQGNVIQPLRRIPPSAVNRVTNTHKVAKTHLKSNCDLKQSSDILNKPSVPSVEFGTPASKQCADVVNQSSTGRAKENQETFVLGTLPICDVSPVQIHRTTYVKHPGFPPFHHNLPVIPVDEDDHINKSSNNTYVLGHNATDQLKCSK</sequence>
<organism evidence="4 5">
    <name type="scientific">Rhodnius prolixus</name>
    <name type="common">Triatomid bug</name>
    <dbReference type="NCBI Taxonomy" id="13249"/>
    <lineage>
        <taxon>Eukaryota</taxon>
        <taxon>Metazoa</taxon>
        <taxon>Ecdysozoa</taxon>
        <taxon>Arthropoda</taxon>
        <taxon>Hexapoda</taxon>
        <taxon>Insecta</taxon>
        <taxon>Pterygota</taxon>
        <taxon>Neoptera</taxon>
        <taxon>Paraneoptera</taxon>
        <taxon>Hemiptera</taxon>
        <taxon>Heteroptera</taxon>
        <taxon>Panheteroptera</taxon>
        <taxon>Cimicomorpha</taxon>
        <taxon>Reduviidae</taxon>
        <taxon>Triatominae</taxon>
        <taxon>Rhodnius</taxon>
    </lineage>
</organism>
<dbReference type="Pfam" id="PF15780">
    <property type="entry name" value="ASH"/>
    <property type="match status" value="1"/>
</dbReference>
<dbReference type="GO" id="GO:0005737">
    <property type="term" value="C:cytoplasm"/>
    <property type="evidence" value="ECO:0007669"/>
    <property type="project" value="UniProtKB-SubCell"/>
</dbReference>
<evidence type="ECO:0000256" key="2">
    <source>
        <dbReference type="ARBA" id="ARBA00022490"/>
    </source>
</evidence>
<dbReference type="InterPro" id="IPR031549">
    <property type="entry name" value="ASH"/>
</dbReference>
<dbReference type="AlphaFoldDB" id="T1HR12"/>
<evidence type="ECO:0000259" key="3">
    <source>
        <dbReference type="Pfam" id="PF15780"/>
    </source>
</evidence>
<reference evidence="4" key="1">
    <citation type="submission" date="2015-05" db="UniProtKB">
        <authorList>
            <consortium name="EnsemblMetazoa"/>
        </authorList>
    </citation>
    <scope>IDENTIFICATION</scope>
</reference>
<evidence type="ECO:0000313" key="5">
    <source>
        <dbReference type="Proteomes" id="UP000015103"/>
    </source>
</evidence>
<evidence type="ECO:0000256" key="1">
    <source>
        <dbReference type="ARBA" id="ARBA00004496"/>
    </source>
</evidence>
<keyword evidence="5" id="KW-1185">Reference proteome</keyword>
<name>T1HR12_RHOPR</name>